<reference evidence="2" key="1">
    <citation type="submission" date="2015-04" db="EMBL/GenBank/DDBJ databases">
        <authorList>
            <consortium name="Pathogen Informatics"/>
        </authorList>
    </citation>
    <scope>NUCLEOTIDE SEQUENCE [LARGE SCALE GENOMIC DNA]</scope>
    <source>
        <strain evidence="2">8A</strain>
    </source>
</reference>
<evidence type="ECO:0000313" key="3">
    <source>
        <dbReference type="Proteomes" id="UP000220797"/>
    </source>
</evidence>
<evidence type="ECO:0000313" key="2">
    <source>
        <dbReference type="EMBL" id="CRG93438.1"/>
    </source>
</evidence>
<dbReference type="RefSeq" id="XP_028526260.1">
    <property type="nucleotide sequence ID" value="XM_028674243.1"/>
</dbReference>
<keyword evidence="3" id="KW-1185">Reference proteome</keyword>
<gene>
    <name evidence="2" type="ORF">PGAL8A_00114400</name>
</gene>
<organism evidence="2 3">
    <name type="scientific">Plasmodium gallinaceum</name>
    <dbReference type="NCBI Taxonomy" id="5849"/>
    <lineage>
        <taxon>Eukaryota</taxon>
        <taxon>Sar</taxon>
        <taxon>Alveolata</taxon>
        <taxon>Apicomplexa</taxon>
        <taxon>Aconoidasida</taxon>
        <taxon>Haemosporida</taxon>
        <taxon>Plasmodiidae</taxon>
        <taxon>Plasmodium</taxon>
        <taxon>Plasmodium (Haemamoeba)</taxon>
    </lineage>
</organism>
<dbReference type="VEuPathDB" id="PlasmoDB:PGAL8A_00114400"/>
<dbReference type="EMBL" id="CVMV01000016">
    <property type="protein sequence ID" value="CRG93438.1"/>
    <property type="molecule type" value="Genomic_DNA"/>
</dbReference>
<sequence>MEKNDRKFIGGKLKLKVKKKKISKKKEILEEKKKNTSNENEHIKKKNINDEMNIINGSGRIVTIKNTIQGFETRFINEVKVGYEIILKHPTSLQEEKRVVTSILSNKTLLINEEFSTDISTTCTYFIKKVESKQEKNEDDNINLQYAKIIEQKPKNDVIKIRKKVGLWSYKIVDKKIKGNLTNEQKLDERVKSGRDKFCW</sequence>
<dbReference type="AlphaFoldDB" id="A0A1J1GLZ2"/>
<accession>A0A1J1GLZ2</accession>
<proteinExistence type="predicted"/>
<feature type="coiled-coil region" evidence="1">
    <location>
        <begin position="12"/>
        <end position="46"/>
    </location>
</feature>
<comment type="caution">
    <text evidence="2">The sequence shown here is derived from an EMBL/GenBank/DDBJ whole genome shotgun (WGS) entry which is preliminary data.</text>
</comment>
<dbReference type="GeneID" id="39729669"/>
<evidence type="ECO:0000256" key="1">
    <source>
        <dbReference type="SAM" id="Coils"/>
    </source>
</evidence>
<dbReference type="OMA" id="QFGEKQQ"/>
<name>A0A1J1GLZ2_PLAGA</name>
<dbReference type="Proteomes" id="UP000220797">
    <property type="component" value="Unassembled WGS sequence"/>
</dbReference>
<protein>
    <submittedName>
        <fullName evidence="2">Uncharacterized protein</fullName>
    </submittedName>
</protein>
<keyword evidence="1" id="KW-0175">Coiled coil</keyword>
<dbReference type="OrthoDB" id="311468at2759"/>